<dbReference type="NCBIfam" id="TIGR00778">
    <property type="entry name" value="ahpD_dom"/>
    <property type="match status" value="1"/>
</dbReference>
<name>Q479C1_DECAR</name>
<dbReference type="KEGG" id="dar:Daro_3832"/>
<sequence>MNQEKIMSRIPAISPQELNDSSRTLFEKIQKTVGKVPNAYALIGSYSPASLGLLLEGDALLSKGQLSRSEIESVRIAVSELNGCDYCVAAHVAIGKMVGLNEHEIRGVRNGGQTGNLQRDALIQFSRQVAGSRGLVDESVLKAVLEAGYSPSQVIEVLLVIALITFTNLVNRVNDTTIDFPKPI</sequence>
<protein>
    <submittedName>
        <fullName evidence="2">Alkylhydroperoxidase AhpD core</fullName>
    </submittedName>
</protein>
<dbReference type="Pfam" id="PF02627">
    <property type="entry name" value="CMD"/>
    <property type="match status" value="1"/>
</dbReference>
<dbReference type="PANTHER" id="PTHR35446">
    <property type="entry name" value="SI:CH211-175M2.5"/>
    <property type="match status" value="1"/>
</dbReference>
<keyword evidence="2" id="KW-0575">Peroxidase</keyword>
<gene>
    <name evidence="2" type="ordered locus">Daro_3832</name>
</gene>
<accession>Q479C1</accession>
<evidence type="ECO:0000313" key="2">
    <source>
        <dbReference type="EMBL" id="AAZ48560.1"/>
    </source>
</evidence>
<dbReference type="STRING" id="159087.Daro_3832"/>
<dbReference type="Gene3D" id="1.20.1290.10">
    <property type="entry name" value="AhpD-like"/>
    <property type="match status" value="1"/>
</dbReference>
<dbReference type="HOGENOM" id="CLU_082760_5_0_4"/>
<dbReference type="PANTHER" id="PTHR35446:SF3">
    <property type="entry name" value="CMD DOMAIN-CONTAINING PROTEIN"/>
    <property type="match status" value="1"/>
</dbReference>
<keyword evidence="2" id="KW-0560">Oxidoreductase</keyword>
<dbReference type="InterPro" id="IPR003779">
    <property type="entry name" value="CMD-like"/>
</dbReference>
<dbReference type="SUPFAM" id="SSF69118">
    <property type="entry name" value="AhpD-like"/>
    <property type="match status" value="1"/>
</dbReference>
<feature type="domain" description="Carboxymuconolactone decarboxylase-like" evidence="1">
    <location>
        <begin position="58"/>
        <end position="108"/>
    </location>
</feature>
<dbReference type="GO" id="GO:0051920">
    <property type="term" value="F:peroxiredoxin activity"/>
    <property type="evidence" value="ECO:0007669"/>
    <property type="project" value="InterPro"/>
</dbReference>
<dbReference type="AlphaFoldDB" id="Q479C1"/>
<dbReference type="InterPro" id="IPR029032">
    <property type="entry name" value="AhpD-like"/>
</dbReference>
<reference evidence="2" key="1">
    <citation type="submission" date="2005-08" db="EMBL/GenBank/DDBJ databases">
        <title>Complete sequence of Dechloromonas aromatica RCB.</title>
        <authorList>
            <person name="Salinero K.K."/>
            <person name="Copeland A."/>
            <person name="Lucas S."/>
            <person name="Lapidus A."/>
            <person name="Barry K."/>
            <person name="Detter J.C."/>
            <person name="Glavina T."/>
            <person name="Hammon N."/>
            <person name="Israni S."/>
            <person name="Pitluck S."/>
            <person name="Di Bartolo G."/>
            <person name="Trong S."/>
            <person name="Schmutz J."/>
            <person name="Larimer F."/>
            <person name="Land M."/>
            <person name="Ivanova N."/>
            <person name="Richardson P."/>
        </authorList>
    </citation>
    <scope>NUCLEOTIDE SEQUENCE</scope>
    <source>
        <strain evidence="2">RCB</strain>
    </source>
</reference>
<evidence type="ECO:0000259" key="1">
    <source>
        <dbReference type="Pfam" id="PF02627"/>
    </source>
</evidence>
<proteinExistence type="predicted"/>
<dbReference type="EMBL" id="CP000089">
    <property type="protein sequence ID" value="AAZ48560.1"/>
    <property type="molecule type" value="Genomic_DNA"/>
</dbReference>
<dbReference type="InterPro" id="IPR004675">
    <property type="entry name" value="AhpD_core"/>
</dbReference>
<organism evidence="2">
    <name type="scientific">Dechloromonas aromatica (strain RCB)</name>
    <dbReference type="NCBI Taxonomy" id="159087"/>
    <lineage>
        <taxon>Bacteria</taxon>
        <taxon>Pseudomonadati</taxon>
        <taxon>Pseudomonadota</taxon>
        <taxon>Betaproteobacteria</taxon>
        <taxon>Rhodocyclales</taxon>
        <taxon>Azonexaceae</taxon>
        <taxon>Dechloromonas</taxon>
    </lineage>
</organism>
<dbReference type="eggNOG" id="COG2128">
    <property type="taxonomic scope" value="Bacteria"/>
</dbReference>